<organism evidence="3 4">
    <name type="scientific">Tectimicrobiota bacterium</name>
    <dbReference type="NCBI Taxonomy" id="2528274"/>
    <lineage>
        <taxon>Bacteria</taxon>
        <taxon>Pseudomonadati</taxon>
        <taxon>Nitrospinota/Tectimicrobiota group</taxon>
        <taxon>Candidatus Tectimicrobiota</taxon>
    </lineage>
</organism>
<dbReference type="Gene3D" id="3.40.50.2300">
    <property type="match status" value="1"/>
</dbReference>
<evidence type="ECO:0000256" key="1">
    <source>
        <dbReference type="PROSITE-ProRule" id="PRU00169"/>
    </source>
</evidence>
<dbReference type="Gene3D" id="1.25.40.10">
    <property type="entry name" value="Tetratricopeptide repeat domain"/>
    <property type="match status" value="1"/>
</dbReference>
<accession>A0A932ZU57</accession>
<dbReference type="PROSITE" id="PS50110">
    <property type="entry name" value="RESPONSE_REGULATORY"/>
    <property type="match status" value="1"/>
</dbReference>
<dbReference type="InterPro" id="IPR001789">
    <property type="entry name" value="Sig_transdc_resp-reg_receiver"/>
</dbReference>
<dbReference type="GO" id="GO:0000160">
    <property type="term" value="P:phosphorelay signal transduction system"/>
    <property type="evidence" value="ECO:0007669"/>
    <property type="project" value="InterPro"/>
</dbReference>
<dbReference type="SMART" id="SM00448">
    <property type="entry name" value="REC"/>
    <property type="match status" value="1"/>
</dbReference>
<evidence type="ECO:0000313" key="3">
    <source>
        <dbReference type="EMBL" id="MBI4251681.1"/>
    </source>
</evidence>
<dbReference type="Pfam" id="PF00072">
    <property type="entry name" value="Response_reg"/>
    <property type="match status" value="1"/>
</dbReference>
<dbReference type="InterPro" id="IPR052048">
    <property type="entry name" value="ST_Response_Regulator"/>
</dbReference>
<comment type="caution">
    <text evidence="3">The sequence shown here is derived from an EMBL/GenBank/DDBJ whole genome shotgun (WGS) entry which is preliminary data.</text>
</comment>
<protein>
    <submittedName>
        <fullName evidence="3">Response regulator</fullName>
    </submittedName>
</protein>
<dbReference type="Proteomes" id="UP000752292">
    <property type="component" value="Unassembled WGS sequence"/>
</dbReference>
<dbReference type="InterPro" id="IPR011006">
    <property type="entry name" value="CheY-like_superfamily"/>
</dbReference>
<feature type="domain" description="Response regulatory" evidence="2">
    <location>
        <begin position="11"/>
        <end position="132"/>
    </location>
</feature>
<dbReference type="AlphaFoldDB" id="A0A932ZU57"/>
<sequence>MPSEKAAHPTAVLVAETSPLQRKLTGEMLDSFHISGVTFVKDSDELQETCRGQAYDLILLDYNLAKTNPLEAIPQLRSEGKNTQTPIILTYEKPPGERIENLLHQILAAGASGTLKKPVEAQAFRTLAESLTGRTLVSQPEEIKRVEESLQAARKAAALARSLHESGQPASAEQAYLGALLEILLGMAELRLAGGDPEGAGLLVREASEFAPQAPALFQERGKHFVERGNAYLKEKRFPLARAEFAGALHLNGENLEAQAGLIHSLYALGEKAAAADSLRRALAGPAKAEHRLAYKRFGDVALRVKEYDLATAAYEQALAFMKTDPILFYQQALVFTAQYQF</sequence>
<dbReference type="EMBL" id="JACQRX010000193">
    <property type="protein sequence ID" value="MBI4251681.1"/>
    <property type="molecule type" value="Genomic_DNA"/>
</dbReference>
<gene>
    <name evidence="3" type="ORF">HY618_04400</name>
</gene>
<name>A0A932ZU57_UNCTE</name>
<dbReference type="PANTHER" id="PTHR43228:SF1">
    <property type="entry name" value="TWO-COMPONENT RESPONSE REGULATOR ARR22"/>
    <property type="match status" value="1"/>
</dbReference>
<dbReference type="InterPro" id="IPR011990">
    <property type="entry name" value="TPR-like_helical_dom_sf"/>
</dbReference>
<feature type="non-terminal residue" evidence="3">
    <location>
        <position position="342"/>
    </location>
</feature>
<proteinExistence type="predicted"/>
<dbReference type="SUPFAM" id="SSF52172">
    <property type="entry name" value="CheY-like"/>
    <property type="match status" value="1"/>
</dbReference>
<feature type="modified residue" description="4-aspartylphosphate" evidence="1">
    <location>
        <position position="61"/>
    </location>
</feature>
<evidence type="ECO:0000313" key="4">
    <source>
        <dbReference type="Proteomes" id="UP000752292"/>
    </source>
</evidence>
<reference evidence="3" key="1">
    <citation type="submission" date="2020-07" db="EMBL/GenBank/DDBJ databases">
        <title>Huge and variable diversity of episymbiotic CPR bacteria and DPANN archaea in groundwater ecosystems.</title>
        <authorList>
            <person name="He C.Y."/>
            <person name="Keren R."/>
            <person name="Whittaker M."/>
            <person name="Farag I.F."/>
            <person name="Doudna J."/>
            <person name="Cate J.H.D."/>
            <person name="Banfield J.F."/>
        </authorList>
    </citation>
    <scope>NUCLEOTIDE SEQUENCE</scope>
    <source>
        <strain evidence="3">NC_groundwater_1370_Ag_S-0.2um_69_93</strain>
    </source>
</reference>
<keyword evidence="1" id="KW-0597">Phosphoprotein</keyword>
<dbReference type="SUPFAM" id="SSF48452">
    <property type="entry name" value="TPR-like"/>
    <property type="match status" value="1"/>
</dbReference>
<evidence type="ECO:0000259" key="2">
    <source>
        <dbReference type="PROSITE" id="PS50110"/>
    </source>
</evidence>
<dbReference type="PANTHER" id="PTHR43228">
    <property type="entry name" value="TWO-COMPONENT RESPONSE REGULATOR"/>
    <property type="match status" value="1"/>
</dbReference>